<name>A0ABY8FG03_9GAMM</name>
<dbReference type="SUPFAM" id="SSF47005">
    <property type="entry name" value="Peripheral subunit-binding domain of 2-oxo acid dehydrogenase complex"/>
    <property type="match status" value="1"/>
</dbReference>
<protein>
    <recommendedName>
        <fullName evidence="2">Peripheral subunit-binding (PSBD) domain-containing protein</fullName>
    </recommendedName>
</protein>
<proteinExistence type="inferred from homology"/>
<dbReference type="EMBL" id="CP035631">
    <property type="protein sequence ID" value="WFF40116.1"/>
    <property type="molecule type" value="Genomic_DNA"/>
</dbReference>
<keyword evidence="4" id="KW-1185">Reference proteome</keyword>
<reference evidence="3 4" key="1">
    <citation type="submission" date="2019-01" db="EMBL/GenBank/DDBJ databases">
        <title>Genome sequence of Salinicola endophyticus REST5.</title>
        <authorList>
            <person name="Nascimento F.X."/>
        </authorList>
    </citation>
    <scope>NUCLEOTIDE SEQUENCE [LARGE SCALE GENOMIC DNA]</scope>
    <source>
        <strain evidence="3 4">REST5</strain>
    </source>
</reference>
<feature type="domain" description="Peripheral subunit-binding (PSBD)" evidence="2">
    <location>
        <begin position="35"/>
        <end position="72"/>
    </location>
</feature>
<dbReference type="InterPro" id="IPR004167">
    <property type="entry name" value="PSBD"/>
</dbReference>
<dbReference type="PROSITE" id="PS51826">
    <property type="entry name" value="PSBD"/>
    <property type="match status" value="1"/>
</dbReference>
<evidence type="ECO:0000313" key="4">
    <source>
        <dbReference type="Proteomes" id="UP001321526"/>
    </source>
</evidence>
<evidence type="ECO:0000256" key="1">
    <source>
        <dbReference type="ARBA" id="ARBA00007317"/>
    </source>
</evidence>
<sequence length="85" mass="8775">MASTPRLRTPGSAEVMRSDFASVGSAGARADRCVHACPAVRKRARLLGLSLAAIRGSGRKGRITPADVERYAAAGAPDSKARPGD</sequence>
<dbReference type="Pfam" id="PF02817">
    <property type="entry name" value="E3_binding"/>
    <property type="match status" value="1"/>
</dbReference>
<evidence type="ECO:0000313" key="3">
    <source>
        <dbReference type="EMBL" id="WFF40116.1"/>
    </source>
</evidence>
<dbReference type="InterPro" id="IPR036625">
    <property type="entry name" value="E3-bd_dom_sf"/>
</dbReference>
<dbReference type="Gene3D" id="4.10.320.10">
    <property type="entry name" value="E3-binding domain"/>
    <property type="match status" value="1"/>
</dbReference>
<accession>A0ABY8FG03</accession>
<gene>
    <name evidence="3" type="ORF">EVC62_00650</name>
</gene>
<organism evidence="3 4">
    <name type="scientific">Salinicola endophyticus</name>
    <dbReference type="NCBI Taxonomy" id="1949083"/>
    <lineage>
        <taxon>Bacteria</taxon>
        <taxon>Pseudomonadati</taxon>
        <taxon>Pseudomonadota</taxon>
        <taxon>Gammaproteobacteria</taxon>
        <taxon>Oceanospirillales</taxon>
        <taxon>Halomonadaceae</taxon>
        <taxon>Salinicola</taxon>
    </lineage>
</organism>
<evidence type="ECO:0000259" key="2">
    <source>
        <dbReference type="PROSITE" id="PS51826"/>
    </source>
</evidence>
<dbReference type="Proteomes" id="UP001321526">
    <property type="component" value="Chromosome"/>
</dbReference>
<comment type="similarity">
    <text evidence="1">Belongs to the 2-oxoacid dehydrogenase family.</text>
</comment>